<dbReference type="InterPro" id="IPR000462">
    <property type="entry name" value="CDP-OH_P_trans"/>
</dbReference>
<keyword evidence="13" id="KW-0443">Lipid metabolism</keyword>
<evidence type="ECO:0000313" key="21">
    <source>
        <dbReference type="EMBL" id="RCX20019.1"/>
    </source>
</evidence>
<dbReference type="PROSITE" id="PS00379">
    <property type="entry name" value="CDP_ALCOHOL_P_TRANSF"/>
    <property type="match status" value="1"/>
</dbReference>
<evidence type="ECO:0000256" key="2">
    <source>
        <dbReference type="ARBA" id="ARBA00004651"/>
    </source>
</evidence>
<sequence length="211" mass="23493">MNLPNKITFSRILIVPVFMIFVIPFPDSVLYSGLFEFIRPQMLQFNQFVLNYGNYIAAVIFIIASSTDGVDGYIARKRKEVTKLGKFLDPIADKLLVTAALIALVERNAITGGGISGWVAMIIMAREWIVTGLRLIAAGEGIVISASNLGKIKTVSQMIAISLTLLNNFPFSLIFPEFRFDRWTMLAAVIITAYSGYDYLSKNIKIINVKE</sequence>
<evidence type="ECO:0000256" key="10">
    <source>
        <dbReference type="ARBA" id="ARBA00022679"/>
    </source>
</evidence>
<dbReference type="InterPro" id="IPR048254">
    <property type="entry name" value="CDP_ALCOHOL_P_TRANSF_CS"/>
</dbReference>
<dbReference type="EC" id="2.7.8.5" evidence="6 18"/>
<dbReference type="PANTHER" id="PTHR14269:SF62">
    <property type="entry name" value="CDP-DIACYLGLYCEROL--GLYCEROL-3-PHOSPHATE 3-PHOSPHATIDYLTRANSFERASE 1, CHLOROPLASTIC"/>
    <property type="match status" value="1"/>
</dbReference>
<dbReference type="RefSeq" id="WP_114296142.1">
    <property type="nucleotide sequence ID" value="NZ_QPJT01000002.1"/>
</dbReference>
<comment type="subcellular location">
    <subcellularLocation>
        <location evidence="2">Cell membrane</location>
        <topology evidence="2">Multi-pass membrane protein</topology>
    </subcellularLocation>
</comment>
<evidence type="ECO:0000256" key="11">
    <source>
        <dbReference type="ARBA" id="ARBA00022692"/>
    </source>
</evidence>
<evidence type="ECO:0000256" key="20">
    <source>
        <dbReference type="SAM" id="Phobius"/>
    </source>
</evidence>
<evidence type="ECO:0000256" key="9">
    <source>
        <dbReference type="ARBA" id="ARBA00022516"/>
    </source>
</evidence>
<comment type="pathway">
    <text evidence="3">Phospholipid metabolism; phosphatidylglycerol biosynthesis; phosphatidylglycerol from CDP-diacylglycerol: step 1/2.</text>
</comment>
<gene>
    <name evidence="21" type="ORF">DFR58_10288</name>
</gene>
<dbReference type="NCBIfam" id="TIGR00560">
    <property type="entry name" value="pgsA"/>
    <property type="match status" value="1"/>
</dbReference>
<evidence type="ECO:0000256" key="14">
    <source>
        <dbReference type="ARBA" id="ARBA00023136"/>
    </source>
</evidence>
<comment type="pathway">
    <text evidence="4">Lipid metabolism.</text>
</comment>
<keyword evidence="22" id="KW-1185">Reference proteome</keyword>
<evidence type="ECO:0000313" key="22">
    <source>
        <dbReference type="Proteomes" id="UP000253034"/>
    </source>
</evidence>
<dbReference type="EMBL" id="QPJT01000002">
    <property type="protein sequence ID" value="RCX20019.1"/>
    <property type="molecule type" value="Genomic_DNA"/>
</dbReference>
<dbReference type="OrthoDB" id="9796672at2"/>
<evidence type="ECO:0000256" key="7">
    <source>
        <dbReference type="ARBA" id="ARBA00014944"/>
    </source>
</evidence>
<dbReference type="GO" id="GO:0008444">
    <property type="term" value="F:CDP-diacylglycerol-glycerol-3-phosphate 3-phosphatidyltransferase activity"/>
    <property type="evidence" value="ECO:0007669"/>
    <property type="project" value="UniProtKB-UniRule"/>
</dbReference>
<evidence type="ECO:0000256" key="16">
    <source>
        <dbReference type="ARBA" id="ARBA00023264"/>
    </source>
</evidence>
<evidence type="ECO:0000256" key="6">
    <source>
        <dbReference type="ARBA" id="ARBA00013170"/>
    </source>
</evidence>
<keyword evidence="11 20" id="KW-0812">Transmembrane</keyword>
<keyword evidence="10 19" id="KW-0808">Transferase</keyword>
<comment type="caution">
    <text evidence="21">The sequence shown here is derived from an EMBL/GenBank/DDBJ whole genome shotgun (WGS) entry which is preliminary data.</text>
</comment>
<keyword evidence="14 20" id="KW-0472">Membrane</keyword>
<evidence type="ECO:0000256" key="15">
    <source>
        <dbReference type="ARBA" id="ARBA00023209"/>
    </source>
</evidence>
<evidence type="ECO:0000256" key="17">
    <source>
        <dbReference type="ARBA" id="ARBA00048586"/>
    </source>
</evidence>
<dbReference type="Proteomes" id="UP000253034">
    <property type="component" value="Unassembled WGS sequence"/>
</dbReference>
<accession>A0A369BEQ1</accession>
<dbReference type="GO" id="GO:0005886">
    <property type="term" value="C:plasma membrane"/>
    <property type="evidence" value="ECO:0007669"/>
    <property type="project" value="UniProtKB-SubCell"/>
</dbReference>
<evidence type="ECO:0000256" key="12">
    <source>
        <dbReference type="ARBA" id="ARBA00022989"/>
    </source>
</evidence>
<dbReference type="Gene3D" id="1.20.120.1760">
    <property type="match status" value="1"/>
</dbReference>
<keyword evidence="16" id="KW-1208">Phospholipid metabolism</keyword>
<evidence type="ECO:0000256" key="13">
    <source>
        <dbReference type="ARBA" id="ARBA00023098"/>
    </source>
</evidence>
<dbReference type="GO" id="GO:0006655">
    <property type="term" value="P:phosphatidylglycerol biosynthetic process"/>
    <property type="evidence" value="ECO:0007669"/>
    <property type="project" value="UniProtKB-UniPathway"/>
</dbReference>
<dbReference type="PANTHER" id="PTHR14269">
    <property type="entry name" value="CDP-DIACYLGLYCEROL--GLYCEROL-3-PHOSPHATE 3-PHOSPHATIDYLTRANSFERASE-RELATED"/>
    <property type="match status" value="1"/>
</dbReference>
<dbReference type="PIRSF" id="PIRSF000847">
    <property type="entry name" value="Phos_ph_gly_syn"/>
    <property type="match status" value="1"/>
</dbReference>
<evidence type="ECO:0000256" key="3">
    <source>
        <dbReference type="ARBA" id="ARBA00005042"/>
    </source>
</evidence>
<name>A0A369BEQ1_9FIRM</name>
<evidence type="ECO:0000256" key="5">
    <source>
        <dbReference type="ARBA" id="ARBA00010441"/>
    </source>
</evidence>
<dbReference type="Pfam" id="PF01066">
    <property type="entry name" value="CDP-OH_P_transf"/>
    <property type="match status" value="1"/>
</dbReference>
<comment type="function">
    <text evidence="1">This protein catalyzes the committed step to the synthesis of the acidic phospholipids.</text>
</comment>
<protein>
    <recommendedName>
        <fullName evidence="7 18">CDP-diacylglycerol--glycerol-3-phosphate 3-phosphatidyltransferase</fullName>
        <ecNumber evidence="6 18">2.7.8.5</ecNumber>
    </recommendedName>
</protein>
<dbReference type="InterPro" id="IPR043130">
    <property type="entry name" value="CDP-OH_PTrfase_TM_dom"/>
</dbReference>
<dbReference type="InterPro" id="IPR004570">
    <property type="entry name" value="Phosphatidylglycerol_P_synth"/>
</dbReference>
<organism evidence="21 22">
    <name type="scientific">Anaerobacterium chartisolvens</name>
    <dbReference type="NCBI Taxonomy" id="1297424"/>
    <lineage>
        <taxon>Bacteria</taxon>
        <taxon>Bacillati</taxon>
        <taxon>Bacillota</taxon>
        <taxon>Clostridia</taxon>
        <taxon>Eubacteriales</taxon>
        <taxon>Oscillospiraceae</taxon>
        <taxon>Anaerobacterium</taxon>
    </lineage>
</organism>
<dbReference type="AlphaFoldDB" id="A0A369BEQ1"/>
<evidence type="ECO:0000256" key="1">
    <source>
        <dbReference type="ARBA" id="ARBA00003973"/>
    </source>
</evidence>
<keyword evidence="12 20" id="KW-1133">Transmembrane helix</keyword>
<proteinExistence type="inferred from homology"/>
<keyword evidence="8" id="KW-1003">Cell membrane</keyword>
<dbReference type="FunFam" id="1.20.120.1760:FF:000004">
    <property type="entry name" value="CDP-diacylglycerol--glycerol-3-phosphate 3-phosphatidyltransferase"/>
    <property type="match status" value="1"/>
</dbReference>
<keyword evidence="9" id="KW-0444">Lipid biosynthesis</keyword>
<reference evidence="21 22" key="1">
    <citation type="submission" date="2018-07" db="EMBL/GenBank/DDBJ databases">
        <title>Genomic Encyclopedia of Type Strains, Phase IV (KMG-IV): sequencing the most valuable type-strain genomes for metagenomic binning, comparative biology and taxonomic classification.</title>
        <authorList>
            <person name="Goeker M."/>
        </authorList>
    </citation>
    <scope>NUCLEOTIDE SEQUENCE [LARGE SCALE GENOMIC DNA]</scope>
    <source>
        <strain evidence="21 22">DSM 27016</strain>
    </source>
</reference>
<keyword evidence="15" id="KW-0594">Phospholipid biosynthesis</keyword>
<feature type="transmembrane region" description="Helical" evidence="20">
    <location>
        <begin position="12"/>
        <end position="35"/>
    </location>
</feature>
<evidence type="ECO:0000256" key="18">
    <source>
        <dbReference type="NCBIfam" id="TIGR00560"/>
    </source>
</evidence>
<evidence type="ECO:0000256" key="8">
    <source>
        <dbReference type="ARBA" id="ARBA00022475"/>
    </source>
</evidence>
<evidence type="ECO:0000256" key="4">
    <source>
        <dbReference type="ARBA" id="ARBA00005189"/>
    </source>
</evidence>
<feature type="transmembrane region" description="Helical" evidence="20">
    <location>
        <begin position="55"/>
        <end position="75"/>
    </location>
</feature>
<comment type="catalytic activity">
    <reaction evidence="17">
        <text>a CDP-1,2-diacyl-sn-glycerol + sn-glycerol 3-phosphate = a 1,2-diacyl-sn-glycero-3-phospho-(1'-sn-glycero-3'-phosphate) + CMP + H(+)</text>
        <dbReference type="Rhea" id="RHEA:12593"/>
        <dbReference type="ChEBI" id="CHEBI:15378"/>
        <dbReference type="ChEBI" id="CHEBI:57597"/>
        <dbReference type="ChEBI" id="CHEBI:58332"/>
        <dbReference type="ChEBI" id="CHEBI:60110"/>
        <dbReference type="ChEBI" id="CHEBI:60377"/>
        <dbReference type="EC" id="2.7.8.5"/>
    </reaction>
</comment>
<comment type="similarity">
    <text evidence="5 19">Belongs to the CDP-alcohol phosphatidyltransferase class-I family.</text>
</comment>
<evidence type="ECO:0000256" key="19">
    <source>
        <dbReference type="RuleBase" id="RU003750"/>
    </source>
</evidence>
<dbReference type="UniPathway" id="UPA00084">
    <property type="reaction ID" value="UER00503"/>
</dbReference>
<dbReference type="InterPro" id="IPR050324">
    <property type="entry name" value="CDP-alcohol_PTase-I"/>
</dbReference>